<evidence type="ECO:0000259" key="8">
    <source>
        <dbReference type="Pfam" id="PF00149"/>
    </source>
</evidence>
<dbReference type="OrthoDB" id="9773856at2"/>
<dbReference type="STRING" id="39060.SAMN05660706_108132"/>
<evidence type="ECO:0000256" key="3">
    <source>
        <dbReference type="ARBA" id="ARBA00013365"/>
    </source>
</evidence>
<evidence type="ECO:0000256" key="5">
    <source>
        <dbReference type="ARBA" id="ARBA00022801"/>
    </source>
</evidence>
<dbReference type="Gene3D" id="3.60.21.10">
    <property type="match status" value="1"/>
</dbReference>
<dbReference type="InterPro" id="IPR004593">
    <property type="entry name" value="SbcD"/>
</dbReference>
<evidence type="ECO:0000259" key="9">
    <source>
        <dbReference type="Pfam" id="PF12320"/>
    </source>
</evidence>
<evidence type="ECO:0000256" key="2">
    <source>
        <dbReference type="ARBA" id="ARBA00011322"/>
    </source>
</evidence>
<dbReference type="InterPro" id="IPR029052">
    <property type="entry name" value="Metallo-depent_PP-like"/>
</dbReference>
<keyword evidence="6 7" id="KW-0269">Exonuclease</keyword>
<dbReference type="GO" id="GO:0008408">
    <property type="term" value="F:3'-5' exonuclease activity"/>
    <property type="evidence" value="ECO:0007669"/>
    <property type="project" value="InterPro"/>
</dbReference>
<sequence>MRFLHTSDWHLGRIFHGIHLTDDQAHILDQFIKLIHDAKPDAVLIAGDIYDRSVPPHEAVNLLDEVLSRILIDYRVPVIVIAGNHDSPQRLGFGHRLLAGRGLYIVSQINNGLVPVVLQDEHGPVYFCAVPYVEPPVVREKLGAADVHDHDRAMAMLVRHLKDQVPRGARTVALAHAYVTGGEGSESERPLSIGGADTVDAAYFQSFHYAALGHLHKPQSAGNEHIRYAGSLMKYSFSEAKHKKSVTLVEMDARGRTTYETVSLSPRRDVRCLAGYLKDILAGPQNGENKEDYIMVTLKDTGAILDAIGKLREVYPNVLHIERPHITVGGELHGPGGDHRRLGEVDLFASFFTQVTGTEINRVQEEVFTEIVEQVYRNEREVRV</sequence>
<name>A0A1I6DCB1_9FIRM</name>
<gene>
    <name evidence="7" type="primary">sbcD</name>
    <name evidence="10" type="ORF">SAMN05660706_108132</name>
</gene>
<dbReference type="EMBL" id="FOYM01000008">
    <property type="protein sequence ID" value="SFR03074.1"/>
    <property type="molecule type" value="Genomic_DNA"/>
</dbReference>
<keyword evidence="7" id="KW-0255">Endonuclease</keyword>
<dbReference type="InterPro" id="IPR041796">
    <property type="entry name" value="Mre11_N"/>
</dbReference>
<dbReference type="CDD" id="cd00840">
    <property type="entry name" value="MPP_Mre11_N"/>
    <property type="match status" value="1"/>
</dbReference>
<evidence type="ECO:0000256" key="4">
    <source>
        <dbReference type="ARBA" id="ARBA00022722"/>
    </source>
</evidence>
<dbReference type="GO" id="GO:0004519">
    <property type="term" value="F:endonuclease activity"/>
    <property type="evidence" value="ECO:0007669"/>
    <property type="project" value="UniProtKB-KW"/>
</dbReference>
<dbReference type="PANTHER" id="PTHR30337:SF0">
    <property type="entry name" value="NUCLEASE SBCCD SUBUNIT D"/>
    <property type="match status" value="1"/>
</dbReference>
<evidence type="ECO:0000313" key="10">
    <source>
        <dbReference type="EMBL" id="SFR03074.1"/>
    </source>
</evidence>
<dbReference type="GO" id="GO:0006260">
    <property type="term" value="P:DNA replication"/>
    <property type="evidence" value="ECO:0007669"/>
    <property type="project" value="UniProtKB-KW"/>
</dbReference>
<keyword evidence="4 7" id="KW-0540">Nuclease</keyword>
<dbReference type="Proteomes" id="UP000199584">
    <property type="component" value="Unassembled WGS sequence"/>
</dbReference>
<reference evidence="11" key="1">
    <citation type="submission" date="2016-10" db="EMBL/GenBank/DDBJ databases">
        <authorList>
            <person name="Varghese N."/>
            <person name="Submissions S."/>
        </authorList>
    </citation>
    <scope>NUCLEOTIDE SEQUENCE [LARGE SCALE GENOMIC DNA]</scope>
    <source>
        <strain evidence="11">DSM 3669</strain>
    </source>
</reference>
<comment type="subunit">
    <text evidence="2 7">Heterodimer of SbcC and SbcD.</text>
</comment>
<comment type="similarity">
    <text evidence="1 7">Belongs to the SbcD family.</text>
</comment>
<organism evidence="10 11">
    <name type="scientific">Desulfoscipio geothermicus DSM 3669</name>
    <dbReference type="NCBI Taxonomy" id="1121426"/>
    <lineage>
        <taxon>Bacteria</taxon>
        <taxon>Bacillati</taxon>
        <taxon>Bacillota</taxon>
        <taxon>Clostridia</taxon>
        <taxon>Eubacteriales</taxon>
        <taxon>Desulfallaceae</taxon>
        <taxon>Desulfoscipio</taxon>
    </lineage>
</organism>
<evidence type="ECO:0000313" key="11">
    <source>
        <dbReference type="Proteomes" id="UP000199584"/>
    </source>
</evidence>
<comment type="function">
    <text evidence="7">SbcCD cleaves DNA hairpin structures. These structures can inhibit DNA replication and are intermediates in certain DNA recombination reactions. The complex acts as a 3'-&gt;5' double strand exonuclease that can open hairpins. It also has a 5' single-strand endonuclease activity.</text>
</comment>
<evidence type="ECO:0000256" key="6">
    <source>
        <dbReference type="ARBA" id="ARBA00022839"/>
    </source>
</evidence>
<keyword evidence="11" id="KW-1185">Reference proteome</keyword>
<dbReference type="Pfam" id="PF00149">
    <property type="entry name" value="Metallophos"/>
    <property type="match status" value="1"/>
</dbReference>
<dbReference type="InterPro" id="IPR026843">
    <property type="entry name" value="SbcD_C"/>
</dbReference>
<accession>A0A1I6DCB1</accession>
<evidence type="ECO:0000256" key="1">
    <source>
        <dbReference type="ARBA" id="ARBA00010555"/>
    </source>
</evidence>
<evidence type="ECO:0000256" key="7">
    <source>
        <dbReference type="RuleBase" id="RU363069"/>
    </source>
</evidence>
<feature type="domain" description="Nuclease SbcCD subunit D C-terminal" evidence="9">
    <location>
        <begin position="267"/>
        <end position="355"/>
    </location>
</feature>
<proteinExistence type="inferred from homology"/>
<dbReference type="AlphaFoldDB" id="A0A1I6DCB1"/>
<protein>
    <recommendedName>
        <fullName evidence="3 7">Nuclease SbcCD subunit D</fullName>
    </recommendedName>
</protein>
<dbReference type="RefSeq" id="WP_092482694.1">
    <property type="nucleotide sequence ID" value="NZ_FOYM01000008.1"/>
</dbReference>
<dbReference type="InterPro" id="IPR004843">
    <property type="entry name" value="Calcineurin-like_PHP"/>
</dbReference>
<keyword evidence="5 7" id="KW-0378">Hydrolase</keyword>
<feature type="domain" description="Calcineurin-like phosphoesterase" evidence="8">
    <location>
        <begin position="1"/>
        <end position="217"/>
    </location>
</feature>
<keyword evidence="7" id="KW-0233">DNA recombination</keyword>
<dbReference type="InterPro" id="IPR050535">
    <property type="entry name" value="DNA_Repair-Maintenance_Comp"/>
</dbReference>
<keyword evidence="7" id="KW-0235">DNA replication</keyword>
<dbReference type="PANTHER" id="PTHR30337">
    <property type="entry name" value="COMPONENT OF ATP-DEPENDENT DSDNA EXONUCLEASE"/>
    <property type="match status" value="1"/>
</dbReference>
<dbReference type="NCBIfam" id="TIGR00619">
    <property type="entry name" value="sbcd"/>
    <property type="match status" value="1"/>
</dbReference>
<dbReference type="GO" id="GO:0006310">
    <property type="term" value="P:DNA recombination"/>
    <property type="evidence" value="ECO:0007669"/>
    <property type="project" value="UniProtKB-KW"/>
</dbReference>
<dbReference type="Pfam" id="PF12320">
    <property type="entry name" value="SbcD_C"/>
    <property type="match status" value="1"/>
</dbReference>
<dbReference type="SUPFAM" id="SSF56300">
    <property type="entry name" value="Metallo-dependent phosphatases"/>
    <property type="match status" value="1"/>
</dbReference>